<feature type="compositionally biased region" description="Basic residues" evidence="1">
    <location>
        <begin position="179"/>
        <end position="195"/>
    </location>
</feature>
<organism evidence="2 3">
    <name type="scientific">Fusarium venenatum</name>
    <dbReference type="NCBI Taxonomy" id="56646"/>
    <lineage>
        <taxon>Eukaryota</taxon>
        <taxon>Fungi</taxon>
        <taxon>Dikarya</taxon>
        <taxon>Ascomycota</taxon>
        <taxon>Pezizomycotina</taxon>
        <taxon>Sordariomycetes</taxon>
        <taxon>Hypocreomycetidae</taxon>
        <taxon>Hypocreales</taxon>
        <taxon>Nectriaceae</taxon>
        <taxon>Fusarium</taxon>
    </lineage>
</organism>
<dbReference type="GeneID" id="37263822"/>
<dbReference type="AlphaFoldDB" id="A0A2L2T2T5"/>
<dbReference type="RefSeq" id="XP_025581890.1">
    <property type="nucleotide sequence ID" value="XM_025727421.2"/>
</dbReference>
<evidence type="ECO:0000256" key="1">
    <source>
        <dbReference type="SAM" id="MobiDB-lite"/>
    </source>
</evidence>
<sequence>MNSLSPGLSRVAQSVTRSITIPQSSRILYQTRASCASHSILQGLGRAPTQHSLLPPIYQRQIRTKHTTGWTRQSMQYNLDREIQKKISEYMSLERESHQIINYPDEANLRVLCYGLVFFSVIGIIGRLLGLLSDDSDSESSKKEDIPLPGFLGKSVLEATDAVTKNLAKEKEIRGARRYRVARSKTSKPSPKRSAAKVTSLSRDSRSWVPELETLMFFYPGVL</sequence>
<dbReference type="KEGG" id="fvn:FVRRES_12190"/>
<feature type="region of interest" description="Disordered" evidence="1">
    <location>
        <begin position="179"/>
        <end position="198"/>
    </location>
</feature>
<proteinExistence type="predicted"/>
<protein>
    <submittedName>
        <fullName evidence="2">Uncharacterized protein</fullName>
    </submittedName>
</protein>
<evidence type="ECO:0000313" key="2">
    <source>
        <dbReference type="EMBL" id="CEI39499.1"/>
    </source>
</evidence>
<dbReference type="Proteomes" id="UP000245910">
    <property type="component" value="Chromosome IIII"/>
</dbReference>
<name>A0A2L2T2T5_9HYPO</name>
<dbReference type="EMBL" id="LN649232">
    <property type="protein sequence ID" value="CEI39499.1"/>
    <property type="molecule type" value="Genomic_DNA"/>
</dbReference>
<evidence type="ECO:0000313" key="3">
    <source>
        <dbReference type="Proteomes" id="UP000245910"/>
    </source>
</evidence>
<keyword evidence="3" id="KW-1185">Reference proteome</keyword>
<reference evidence="3" key="1">
    <citation type="submission" date="2014-10" db="EMBL/GenBank/DDBJ databases">
        <authorList>
            <person name="King R."/>
        </authorList>
    </citation>
    <scope>NUCLEOTIDE SEQUENCE [LARGE SCALE GENOMIC DNA]</scope>
    <source>
        <strain evidence="3">A3/5</strain>
    </source>
</reference>
<accession>A0A2L2T2T5</accession>